<sequence>MRNLLYTNSRLFEKFIILLISIFVFNCSVRPQNIRILVDRAQKPFVEDFLSKSNVQFSGTNSAILFTNNIYNIHKLEYFLIIQMVRIEQNYKNLLNVNTISYKKRTIQLQEDGSYLISENPNQRYLFEPTHPDSIRTGNAKGYITYPDINVSEELYNLKSNILLYNLIASLISKENNISIPKESFDHYIKLLNYSNGINFNSLILRSIELLKN</sequence>
<reference evidence="4 5" key="1">
    <citation type="submission" date="2013-01" db="EMBL/GenBank/DDBJ databases">
        <authorList>
            <person name="Harkins D.M."/>
            <person name="Durkin A.S."/>
            <person name="Brinkac L.M."/>
            <person name="Haft D.H."/>
            <person name="Selengut J.D."/>
            <person name="Sanka R."/>
            <person name="DePew J."/>
            <person name="Purushe J."/>
            <person name="Matthias M.A."/>
            <person name="Vinetz J.M."/>
            <person name="Sutton G.G."/>
            <person name="Nierman W.C."/>
            <person name="Fouts D.E."/>
        </authorList>
    </citation>
    <scope>NUCLEOTIDE SEQUENCE [LARGE SCALE GENOMIC DNA]</scope>
    <source>
        <strain evidence="4 5">HAI1536</strain>
    </source>
</reference>
<accession>M6VL37</accession>
<dbReference type="PANTHER" id="PTHR30435:SF2">
    <property type="entry name" value="FLAGELLAR BASAL-BODY ROD PROTEIN FLGC"/>
    <property type="match status" value="1"/>
</dbReference>
<organism evidence="4 5">
    <name type="scientific">Leptospira noguchii</name>
    <dbReference type="NCBI Taxonomy" id="28182"/>
    <lineage>
        <taxon>Bacteria</taxon>
        <taxon>Pseudomonadati</taxon>
        <taxon>Spirochaetota</taxon>
        <taxon>Spirochaetia</taxon>
        <taxon>Leptospirales</taxon>
        <taxon>Leptospiraceae</taxon>
        <taxon>Leptospira</taxon>
    </lineage>
</organism>
<comment type="caution">
    <text evidence="4">The sequence shown here is derived from an EMBL/GenBank/DDBJ whole genome shotgun (WGS) entry which is preliminary data.</text>
</comment>
<comment type="subcellular location">
    <subcellularLocation>
        <location evidence="1">Bacterial flagellum basal body</location>
    </subcellularLocation>
</comment>
<evidence type="ECO:0000313" key="4">
    <source>
        <dbReference type="EMBL" id="EMO55831.1"/>
    </source>
</evidence>
<dbReference type="OrthoDB" id="345223at2"/>
<name>M6VL37_9LEPT</name>
<dbReference type="Proteomes" id="UP000012112">
    <property type="component" value="Unassembled WGS sequence"/>
</dbReference>
<keyword evidence="3" id="KW-0975">Bacterial flagellum</keyword>
<dbReference type="GO" id="GO:0009425">
    <property type="term" value="C:bacterial-type flagellum basal body"/>
    <property type="evidence" value="ECO:0007669"/>
    <property type="project" value="UniProtKB-SubCell"/>
</dbReference>
<protein>
    <submittedName>
        <fullName evidence="4">Uncharacterized protein</fullName>
    </submittedName>
</protein>
<evidence type="ECO:0000256" key="1">
    <source>
        <dbReference type="ARBA" id="ARBA00004117"/>
    </source>
</evidence>
<dbReference type="RefSeq" id="WP_002176365.1">
    <property type="nucleotide sequence ID" value="NZ_AKWD02000005.1"/>
</dbReference>
<dbReference type="STRING" id="28182.GCA_001568325_03735"/>
<gene>
    <name evidence="4" type="ORF">LEP1GSC172_0640</name>
</gene>
<evidence type="ECO:0000256" key="3">
    <source>
        <dbReference type="ARBA" id="ARBA00023143"/>
    </source>
</evidence>
<dbReference type="EMBL" id="AKWD02000005">
    <property type="protein sequence ID" value="EMO55831.1"/>
    <property type="molecule type" value="Genomic_DNA"/>
</dbReference>
<dbReference type="GO" id="GO:0071978">
    <property type="term" value="P:bacterial-type flagellum-dependent swarming motility"/>
    <property type="evidence" value="ECO:0007669"/>
    <property type="project" value="TreeGrafter"/>
</dbReference>
<comment type="similarity">
    <text evidence="2">Belongs to the flagella basal body rod proteins family.</text>
</comment>
<proteinExistence type="inferred from homology"/>
<evidence type="ECO:0000256" key="2">
    <source>
        <dbReference type="ARBA" id="ARBA00009677"/>
    </source>
</evidence>
<evidence type="ECO:0000313" key="5">
    <source>
        <dbReference type="Proteomes" id="UP000012112"/>
    </source>
</evidence>
<dbReference type="AlphaFoldDB" id="M6VL37"/>
<dbReference type="PANTHER" id="PTHR30435">
    <property type="entry name" value="FLAGELLAR PROTEIN"/>
    <property type="match status" value="1"/>
</dbReference>